<proteinExistence type="predicted"/>
<dbReference type="EMBL" id="BAAAFH010000011">
    <property type="protein sequence ID" value="GAA0875252.1"/>
    <property type="molecule type" value="Genomic_DNA"/>
</dbReference>
<gene>
    <name evidence="4" type="ORF">GCM10009118_16610</name>
</gene>
<evidence type="ECO:0000256" key="1">
    <source>
        <dbReference type="ARBA" id="ARBA00022723"/>
    </source>
</evidence>
<evidence type="ECO:0000313" key="5">
    <source>
        <dbReference type="Proteomes" id="UP001501126"/>
    </source>
</evidence>
<dbReference type="PROSITE" id="PS50846">
    <property type="entry name" value="HMA_2"/>
    <property type="match status" value="1"/>
</dbReference>
<dbReference type="Pfam" id="PF00403">
    <property type="entry name" value="HMA"/>
    <property type="match status" value="1"/>
</dbReference>
<dbReference type="InterPro" id="IPR017969">
    <property type="entry name" value="Heavy-metal-associated_CS"/>
</dbReference>
<dbReference type="Proteomes" id="UP001501126">
    <property type="component" value="Unassembled WGS sequence"/>
</dbReference>
<dbReference type="InterPro" id="IPR006122">
    <property type="entry name" value="HMA_Cu_ion-bd"/>
</dbReference>
<dbReference type="RefSeq" id="WP_343786536.1">
    <property type="nucleotide sequence ID" value="NZ_BAAAFH010000011.1"/>
</dbReference>
<reference evidence="5" key="1">
    <citation type="journal article" date="2019" name="Int. J. Syst. Evol. Microbiol.">
        <title>The Global Catalogue of Microorganisms (GCM) 10K type strain sequencing project: providing services to taxonomists for standard genome sequencing and annotation.</title>
        <authorList>
            <consortium name="The Broad Institute Genomics Platform"/>
            <consortium name="The Broad Institute Genome Sequencing Center for Infectious Disease"/>
            <person name="Wu L."/>
            <person name="Ma J."/>
        </authorList>
    </citation>
    <scope>NUCLEOTIDE SEQUENCE [LARGE SCALE GENOMIC DNA]</scope>
    <source>
        <strain evidence="5">JCM 16083</strain>
    </source>
</reference>
<name>A0ABP3Y6N8_9FLAO</name>
<dbReference type="InterPro" id="IPR006121">
    <property type="entry name" value="HMA_dom"/>
</dbReference>
<dbReference type="NCBIfam" id="TIGR00003">
    <property type="entry name" value="copper ion binding protein"/>
    <property type="match status" value="1"/>
</dbReference>
<protein>
    <submittedName>
        <fullName evidence="4">Heavy-metal-associated domain-containing protein</fullName>
    </submittedName>
</protein>
<dbReference type="Gene3D" id="3.30.70.100">
    <property type="match status" value="1"/>
</dbReference>
<keyword evidence="1" id="KW-0479">Metal-binding</keyword>
<keyword evidence="5" id="KW-1185">Reference proteome</keyword>
<dbReference type="SUPFAM" id="SSF55008">
    <property type="entry name" value="HMA, heavy metal-associated domain"/>
    <property type="match status" value="1"/>
</dbReference>
<organism evidence="4 5">
    <name type="scientific">Wandonia haliotis</name>
    <dbReference type="NCBI Taxonomy" id="574963"/>
    <lineage>
        <taxon>Bacteria</taxon>
        <taxon>Pseudomonadati</taxon>
        <taxon>Bacteroidota</taxon>
        <taxon>Flavobacteriia</taxon>
        <taxon>Flavobacteriales</taxon>
        <taxon>Crocinitomicaceae</taxon>
        <taxon>Wandonia</taxon>
    </lineage>
</organism>
<dbReference type="CDD" id="cd00371">
    <property type="entry name" value="HMA"/>
    <property type="match status" value="1"/>
</dbReference>
<evidence type="ECO:0000259" key="3">
    <source>
        <dbReference type="PROSITE" id="PS50846"/>
    </source>
</evidence>
<evidence type="ECO:0000313" key="4">
    <source>
        <dbReference type="EMBL" id="GAA0875252.1"/>
    </source>
</evidence>
<dbReference type="InterPro" id="IPR036163">
    <property type="entry name" value="HMA_dom_sf"/>
</dbReference>
<feature type="domain" description="HMA" evidence="3">
    <location>
        <begin position="2"/>
        <end position="65"/>
    </location>
</feature>
<accession>A0ABP3Y6N8</accession>
<sequence length="66" mass="7226">MPSKTYKVSGMTCGHCVEKVEKFVGKLSGVHEVKVELENGNVAVSGEFNDTEVVNTIERLGYSVHQ</sequence>
<dbReference type="InterPro" id="IPR000428">
    <property type="entry name" value="Cu-bd"/>
</dbReference>
<dbReference type="PROSITE" id="PS01047">
    <property type="entry name" value="HMA_1"/>
    <property type="match status" value="1"/>
</dbReference>
<keyword evidence="2" id="KW-0186">Copper</keyword>
<evidence type="ECO:0000256" key="2">
    <source>
        <dbReference type="ARBA" id="ARBA00023008"/>
    </source>
</evidence>
<comment type="caution">
    <text evidence="4">The sequence shown here is derived from an EMBL/GenBank/DDBJ whole genome shotgun (WGS) entry which is preliminary data.</text>
</comment>
<dbReference type="PRINTS" id="PR00944">
    <property type="entry name" value="CUEXPORT"/>
</dbReference>